<dbReference type="InterPro" id="IPR037923">
    <property type="entry name" value="HTH-like"/>
</dbReference>
<dbReference type="GO" id="GO:0043565">
    <property type="term" value="F:sequence-specific DNA binding"/>
    <property type="evidence" value="ECO:0007669"/>
    <property type="project" value="InterPro"/>
</dbReference>
<dbReference type="PROSITE" id="PS00041">
    <property type="entry name" value="HTH_ARAC_FAMILY_1"/>
    <property type="match status" value="1"/>
</dbReference>
<dbReference type="Pfam" id="PF12833">
    <property type="entry name" value="HTH_18"/>
    <property type="match status" value="1"/>
</dbReference>
<dbReference type="InterPro" id="IPR014710">
    <property type="entry name" value="RmlC-like_jellyroll"/>
</dbReference>
<evidence type="ECO:0000313" key="8">
    <source>
        <dbReference type="EMBL" id="QDV47730.1"/>
    </source>
</evidence>
<dbReference type="OrthoDB" id="9803764at2"/>
<dbReference type="EMBL" id="CP037423">
    <property type="protein sequence ID" value="QDV47730.1"/>
    <property type="molecule type" value="Genomic_DNA"/>
</dbReference>
<dbReference type="Proteomes" id="UP000319004">
    <property type="component" value="Chromosome"/>
</dbReference>
<dbReference type="SMART" id="SM00342">
    <property type="entry name" value="HTH_ARAC"/>
    <property type="match status" value="1"/>
</dbReference>
<gene>
    <name evidence="8" type="primary">rhaR_2</name>
    <name evidence="8" type="ORF">Enr13x_76410</name>
</gene>
<keyword evidence="3" id="KW-0805">Transcription regulation</keyword>
<dbReference type="Pfam" id="PF02311">
    <property type="entry name" value="AraC_binding"/>
    <property type="match status" value="1"/>
</dbReference>
<dbReference type="RefSeq" id="WP_145391801.1">
    <property type="nucleotide sequence ID" value="NZ_CP037423.1"/>
</dbReference>
<dbReference type="Gene3D" id="2.60.120.10">
    <property type="entry name" value="Jelly Rolls"/>
    <property type="match status" value="1"/>
</dbReference>
<dbReference type="SUPFAM" id="SSF46689">
    <property type="entry name" value="Homeodomain-like"/>
    <property type="match status" value="2"/>
</dbReference>
<dbReference type="PRINTS" id="PR00032">
    <property type="entry name" value="HTHARAC"/>
</dbReference>
<evidence type="ECO:0000256" key="5">
    <source>
        <dbReference type="ARBA" id="ARBA00023163"/>
    </source>
</evidence>
<sequence>MRTLKKQDWFHEDGFPIVVERRDPQEPFGLHRHEFSEIVIITGGSGVHITGEDSYELTTGDTFVIGGDRPHDYLNMDRLSLINILFVPSELPLFLGDLQSLSGYHALFTLEPAWRSHHNFTSRLQLTPAELAETLRLVKKLDDELKLRRSGFRVMAIAAMLELVTFLSRSYSETRNPTSQTLVRIGETISYMRRNIDRPITLNELVTMSGMSRTNFLRIFEAAMGTSPINYLIQLRIDEASNLLRNTDRSITDIAFTVGFSDSNYFSRQFRKVHDRSPRDYRKRHQ</sequence>
<name>A0A518I3Q1_9BACT</name>
<accession>A0A518I3Q1</accession>
<proteinExistence type="predicted"/>
<dbReference type="InterPro" id="IPR018062">
    <property type="entry name" value="HTH_AraC-typ_CS"/>
</dbReference>
<dbReference type="InterPro" id="IPR020449">
    <property type="entry name" value="Tscrpt_reg_AraC-type_HTH"/>
</dbReference>
<evidence type="ECO:0000259" key="7">
    <source>
        <dbReference type="PROSITE" id="PS01124"/>
    </source>
</evidence>
<keyword evidence="4" id="KW-0238">DNA-binding</keyword>
<evidence type="ECO:0000256" key="6">
    <source>
        <dbReference type="ARBA" id="ARBA00023308"/>
    </source>
</evidence>
<dbReference type="InterPro" id="IPR047220">
    <property type="entry name" value="RhaR_RhaS-like_N"/>
</dbReference>
<dbReference type="PANTHER" id="PTHR43280:SF28">
    <property type="entry name" value="HTH-TYPE TRANSCRIPTIONAL ACTIVATOR RHAS"/>
    <property type="match status" value="1"/>
</dbReference>
<evidence type="ECO:0000256" key="2">
    <source>
        <dbReference type="ARBA" id="ARBA00022737"/>
    </source>
</evidence>
<dbReference type="AlphaFoldDB" id="A0A518I3Q1"/>
<organism evidence="8 9">
    <name type="scientific">Stieleria neptunia</name>
    <dbReference type="NCBI Taxonomy" id="2527979"/>
    <lineage>
        <taxon>Bacteria</taxon>
        <taxon>Pseudomonadati</taxon>
        <taxon>Planctomycetota</taxon>
        <taxon>Planctomycetia</taxon>
        <taxon>Pirellulales</taxon>
        <taxon>Pirellulaceae</taxon>
        <taxon>Stieleria</taxon>
    </lineage>
</organism>
<keyword evidence="5" id="KW-0804">Transcription</keyword>
<dbReference type="InterPro" id="IPR009057">
    <property type="entry name" value="Homeodomain-like_sf"/>
</dbReference>
<dbReference type="PROSITE" id="PS01124">
    <property type="entry name" value="HTH_ARAC_FAMILY_2"/>
    <property type="match status" value="1"/>
</dbReference>
<reference evidence="8 9" key="1">
    <citation type="submission" date="2019-03" db="EMBL/GenBank/DDBJ databases">
        <title>Deep-cultivation of Planctomycetes and their phenomic and genomic characterization uncovers novel biology.</title>
        <authorList>
            <person name="Wiegand S."/>
            <person name="Jogler M."/>
            <person name="Boedeker C."/>
            <person name="Pinto D."/>
            <person name="Vollmers J."/>
            <person name="Rivas-Marin E."/>
            <person name="Kohn T."/>
            <person name="Peeters S.H."/>
            <person name="Heuer A."/>
            <person name="Rast P."/>
            <person name="Oberbeckmann S."/>
            <person name="Bunk B."/>
            <person name="Jeske O."/>
            <person name="Meyerdierks A."/>
            <person name="Storesund J.E."/>
            <person name="Kallscheuer N."/>
            <person name="Luecker S."/>
            <person name="Lage O.M."/>
            <person name="Pohl T."/>
            <person name="Merkel B.J."/>
            <person name="Hornburger P."/>
            <person name="Mueller R.-W."/>
            <person name="Bruemmer F."/>
            <person name="Labrenz M."/>
            <person name="Spormann A.M."/>
            <person name="Op den Camp H."/>
            <person name="Overmann J."/>
            <person name="Amann R."/>
            <person name="Jetten M.S.M."/>
            <person name="Mascher T."/>
            <person name="Medema M.H."/>
            <person name="Devos D.P."/>
            <person name="Kaster A.-K."/>
            <person name="Ovreas L."/>
            <person name="Rohde M."/>
            <person name="Galperin M.Y."/>
            <person name="Jogler C."/>
        </authorList>
    </citation>
    <scope>NUCLEOTIDE SEQUENCE [LARGE SCALE GENOMIC DNA]</scope>
    <source>
        <strain evidence="8 9">Enr13</strain>
    </source>
</reference>
<dbReference type="GO" id="GO:0003700">
    <property type="term" value="F:DNA-binding transcription factor activity"/>
    <property type="evidence" value="ECO:0007669"/>
    <property type="project" value="InterPro"/>
</dbReference>
<keyword evidence="9" id="KW-1185">Reference proteome</keyword>
<dbReference type="Gene3D" id="1.10.10.60">
    <property type="entry name" value="Homeodomain-like"/>
    <property type="match status" value="2"/>
</dbReference>
<dbReference type="KEGG" id="snep:Enr13x_76410"/>
<evidence type="ECO:0000256" key="1">
    <source>
        <dbReference type="ARBA" id="ARBA00022490"/>
    </source>
</evidence>
<dbReference type="CDD" id="cd06977">
    <property type="entry name" value="cupin_RhaR_RhaS-like_N"/>
    <property type="match status" value="1"/>
</dbReference>
<dbReference type="SUPFAM" id="SSF51215">
    <property type="entry name" value="Regulatory protein AraC"/>
    <property type="match status" value="1"/>
</dbReference>
<keyword evidence="1" id="KW-0963">Cytoplasm</keyword>
<evidence type="ECO:0000313" key="9">
    <source>
        <dbReference type="Proteomes" id="UP000319004"/>
    </source>
</evidence>
<keyword evidence="6" id="KW-0684">Rhamnose metabolism</keyword>
<protein>
    <submittedName>
        <fullName evidence="8">HTH-type transcriptional activator RhaR</fullName>
    </submittedName>
</protein>
<dbReference type="InterPro" id="IPR018060">
    <property type="entry name" value="HTH_AraC"/>
</dbReference>
<evidence type="ECO:0000256" key="3">
    <source>
        <dbReference type="ARBA" id="ARBA00023015"/>
    </source>
</evidence>
<feature type="domain" description="HTH araC/xylS-type" evidence="7">
    <location>
        <begin position="186"/>
        <end position="284"/>
    </location>
</feature>
<dbReference type="PANTHER" id="PTHR43280">
    <property type="entry name" value="ARAC-FAMILY TRANSCRIPTIONAL REGULATOR"/>
    <property type="match status" value="1"/>
</dbReference>
<dbReference type="InterPro" id="IPR003313">
    <property type="entry name" value="AraC-bd"/>
</dbReference>
<evidence type="ECO:0000256" key="4">
    <source>
        <dbReference type="ARBA" id="ARBA00023125"/>
    </source>
</evidence>
<keyword evidence="2" id="KW-0677">Repeat</keyword>